<evidence type="ECO:0000256" key="1">
    <source>
        <dbReference type="SAM" id="Phobius"/>
    </source>
</evidence>
<dbReference type="RefSeq" id="WP_163474110.1">
    <property type="nucleotide sequence ID" value="NZ_JAAGWZ010000003.1"/>
</dbReference>
<dbReference type="Proteomes" id="UP000479756">
    <property type="component" value="Unassembled WGS sequence"/>
</dbReference>
<name>A0A7C9TS00_9MICO</name>
<comment type="caution">
    <text evidence="2">The sequence shown here is derived from an EMBL/GenBank/DDBJ whole genome shotgun (WGS) entry which is preliminary data.</text>
</comment>
<feature type="transmembrane region" description="Helical" evidence="1">
    <location>
        <begin position="189"/>
        <end position="211"/>
    </location>
</feature>
<organism evidence="2 3">
    <name type="scientific">Galbitalea soli</name>
    <dbReference type="NCBI Taxonomy" id="1268042"/>
    <lineage>
        <taxon>Bacteria</taxon>
        <taxon>Bacillati</taxon>
        <taxon>Actinomycetota</taxon>
        <taxon>Actinomycetes</taxon>
        <taxon>Micrococcales</taxon>
        <taxon>Microbacteriaceae</taxon>
        <taxon>Galbitalea</taxon>
    </lineage>
</organism>
<feature type="transmembrane region" description="Helical" evidence="1">
    <location>
        <begin position="72"/>
        <end position="91"/>
    </location>
</feature>
<feature type="transmembrane region" description="Helical" evidence="1">
    <location>
        <begin position="232"/>
        <end position="253"/>
    </location>
</feature>
<feature type="transmembrane region" description="Helical" evidence="1">
    <location>
        <begin position="122"/>
        <end position="145"/>
    </location>
</feature>
<dbReference type="GO" id="GO:0022904">
    <property type="term" value="P:respiratory electron transport chain"/>
    <property type="evidence" value="ECO:0007669"/>
    <property type="project" value="InterPro"/>
</dbReference>
<gene>
    <name evidence="2" type="ORF">G3T37_11915</name>
</gene>
<dbReference type="InterPro" id="IPR016174">
    <property type="entry name" value="Di-haem_cyt_TM"/>
</dbReference>
<evidence type="ECO:0000313" key="2">
    <source>
        <dbReference type="EMBL" id="NEM92059.1"/>
    </source>
</evidence>
<feature type="transmembrane region" description="Helical" evidence="1">
    <location>
        <begin position="273"/>
        <end position="293"/>
    </location>
</feature>
<keyword evidence="1" id="KW-0472">Membrane</keyword>
<dbReference type="Gene3D" id="1.20.950.20">
    <property type="entry name" value="Transmembrane di-heme cytochromes, Chain C"/>
    <property type="match status" value="1"/>
</dbReference>
<keyword evidence="3" id="KW-1185">Reference proteome</keyword>
<dbReference type="GO" id="GO:0016020">
    <property type="term" value="C:membrane"/>
    <property type="evidence" value="ECO:0007669"/>
    <property type="project" value="InterPro"/>
</dbReference>
<protein>
    <submittedName>
        <fullName evidence="2">Uncharacterized protein</fullName>
    </submittedName>
</protein>
<dbReference type="EMBL" id="JAAGWZ010000003">
    <property type="protein sequence ID" value="NEM92059.1"/>
    <property type="molecule type" value="Genomic_DNA"/>
</dbReference>
<dbReference type="SUPFAM" id="SSF81342">
    <property type="entry name" value="Transmembrane di-heme cytochromes"/>
    <property type="match status" value="1"/>
</dbReference>
<proteinExistence type="predicted"/>
<keyword evidence="1" id="KW-0812">Transmembrane</keyword>
<evidence type="ECO:0000313" key="3">
    <source>
        <dbReference type="Proteomes" id="UP000479756"/>
    </source>
</evidence>
<reference evidence="2 3" key="1">
    <citation type="journal article" date="2014" name="Int. J. Syst. Evol. Microbiol.">
        <title>Description of Galbitalea soli gen. nov., sp. nov., and Frondihabitans sucicola sp. nov.</title>
        <authorList>
            <person name="Kim S.J."/>
            <person name="Lim J.M."/>
            <person name="Ahn J.H."/>
            <person name="Weon H.Y."/>
            <person name="Hamada M."/>
            <person name="Suzuki K."/>
            <person name="Ahn T.Y."/>
            <person name="Kwon S.W."/>
        </authorList>
    </citation>
    <scope>NUCLEOTIDE SEQUENCE [LARGE SCALE GENOMIC DNA]</scope>
    <source>
        <strain evidence="2 3">NBRC 108727</strain>
    </source>
</reference>
<feature type="transmembrane region" description="Helical" evidence="1">
    <location>
        <begin position="15"/>
        <end position="40"/>
    </location>
</feature>
<sequence>MQEPTRGARSRRSRWFPLVWVIPSVLVLLVVIVLAARALVATPALRSFLADYPGQSALPAGAPVGFPAWLEWQHFFNGFFLLFILRSGWIIRGKKRPTAFWVRRNEGRFVTRTPPVRIGIQVWLHLATDALWVLNGIAFYVLLFATGQWVRIVPTRWDVIPNAISAGLQYASLDWPTASGWTNYNALQVITYFITVFVAAPLAVITGIRLIPGLALRFAPLDPVFSARVARAIHYPVMIWFAGFIVVHVTLVLATGAVHNLNHMYAGRDDGSLLGFAIFAASVVVMVVAWFALRPAVVTAIAGRTGSVRTMPRG</sequence>
<dbReference type="AlphaFoldDB" id="A0A7C9TS00"/>
<keyword evidence="1" id="KW-1133">Transmembrane helix</keyword>
<accession>A0A7C9TS00</accession>